<sequence length="144" mass="16088">MVRFAAVLRELRGWLLSFPIIRLLVPYTLHLLFGGLAVLFVRELLYEAVSYDGYDTLNLLFNTIPLYLAAYYGFFAGIWLALVSPGLRYLPYAFWGYAFLALFPFHDLGLYDFVSTVLYGVGGALLYRFVSSPASGASSKGTSV</sequence>
<dbReference type="RefSeq" id="WP_185122611.1">
    <property type="nucleotide sequence ID" value="NZ_JACJVQ010000021.1"/>
</dbReference>
<evidence type="ECO:0000313" key="2">
    <source>
        <dbReference type="EMBL" id="MBB6637409.1"/>
    </source>
</evidence>
<feature type="transmembrane region" description="Helical" evidence="1">
    <location>
        <begin position="111"/>
        <end position="130"/>
    </location>
</feature>
<organism evidence="2 3">
    <name type="scientific">Cohnella thailandensis</name>
    <dbReference type="NCBI Taxonomy" id="557557"/>
    <lineage>
        <taxon>Bacteria</taxon>
        <taxon>Bacillati</taxon>
        <taxon>Bacillota</taxon>
        <taxon>Bacilli</taxon>
        <taxon>Bacillales</taxon>
        <taxon>Paenibacillaceae</taxon>
        <taxon>Cohnella</taxon>
    </lineage>
</organism>
<dbReference type="Proteomes" id="UP000535838">
    <property type="component" value="Unassembled WGS sequence"/>
</dbReference>
<dbReference type="AlphaFoldDB" id="A0A841T325"/>
<feature type="transmembrane region" description="Helical" evidence="1">
    <location>
        <begin position="60"/>
        <end position="82"/>
    </location>
</feature>
<protein>
    <submittedName>
        <fullName evidence="2">Uncharacterized protein</fullName>
    </submittedName>
</protein>
<reference evidence="2 3" key="1">
    <citation type="submission" date="2020-08" db="EMBL/GenBank/DDBJ databases">
        <title>Cohnella phylogeny.</title>
        <authorList>
            <person name="Dunlap C."/>
        </authorList>
    </citation>
    <scope>NUCLEOTIDE SEQUENCE [LARGE SCALE GENOMIC DNA]</scope>
    <source>
        <strain evidence="2 3">DSM 25241</strain>
    </source>
</reference>
<evidence type="ECO:0000256" key="1">
    <source>
        <dbReference type="SAM" id="Phobius"/>
    </source>
</evidence>
<accession>A0A841T325</accession>
<comment type="caution">
    <text evidence="2">The sequence shown here is derived from an EMBL/GenBank/DDBJ whole genome shotgun (WGS) entry which is preliminary data.</text>
</comment>
<keyword evidence="1" id="KW-0472">Membrane</keyword>
<dbReference type="EMBL" id="JACJVQ010000021">
    <property type="protein sequence ID" value="MBB6637409.1"/>
    <property type="molecule type" value="Genomic_DNA"/>
</dbReference>
<name>A0A841T325_9BACL</name>
<evidence type="ECO:0000313" key="3">
    <source>
        <dbReference type="Proteomes" id="UP000535838"/>
    </source>
</evidence>
<proteinExistence type="predicted"/>
<keyword evidence="1" id="KW-0812">Transmembrane</keyword>
<keyword evidence="3" id="KW-1185">Reference proteome</keyword>
<feature type="transmembrane region" description="Helical" evidence="1">
    <location>
        <begin position="20"/>
        <end position="40"/>
    </location>
</feature>
<feature type="transmembrane region" description="Helical" evidence="1">
    <location>
        <begin position="89"/>
        <end position="105"/>
    </location>
</feature>
<keyword evidence="1" id="KW-1133">Transmembrane helix</keyword>
<gene>
    <name evidence="2" type="ORF">H7B67_25045</name>
</gene>